<dbReference type="Proteomes" id="UP000019666">
    <property type="component" value="Unassembled WGS sequence"/>
</dbReference>
<keyword evidence="5 12" id="KW-0812">Transmembrane</keyword>
<evidence type="ECO:0000313" key="14">
    <source>
        <dbReference type="EMBL" id="EYD77262.1"/>
    </source>
</evidence>
<evidence type="ECO:0000256" key="2">
    <source>
        <dbReference type="ARBA" id="ARBA00004141"/>
    </source>
</evidence>
<dbReference type="HOGENOM" id="CLU_025778_1_0_5"/>
<evidence type="ECO:0000256" key="6">
    <source>
        <dbReference type="ARBA" id="ARBA00022801"/>
    </source>
</evidence>
<dbReference type="CDD" id="cd23081">
    <property type="entry name" value="cpPDZ_EcRseP-like"/>
    <property type="match status" value="1"/>
</dbReference>
<feature type="transmembrane region" description="Helical" evidence="12">
    <location>
        <begin position="12"/>
        <end position="30"/>
    </location>
</feature>
<name>A0A017HRX7_9RHOB</name>
<keyword evidence="4 14" id="KW-0645">Protease</keyword>
<dbReference type="PATRIC" id="fig|442562.3.peg.1198"/>
<comment type="caution">
    <text evidence="14">The sequence shown here is derived from an EMBL/GenBank/DDBJ whole genome shotgun (WGS) entry which is preliminary data.</text>
</comment>
<keyword evidence="10 12" id="KW-0472">Membrane</keyword>
<keyword evidence="9 14" id="KW-0482">Metalloprotease</keyword>
<accession>A0A017HRX7</accession>
<reference evidence="14 15" key="1">
    <citation type="submission" date="2013-02" db="EMBL/GenBank/DDBJ databases">
        <authorList>
            <person name="Fiebig A."/>
            <person name="Goeker M."/>
            <person name="Klenk H.-P.P."/>
        </authorList>
    </citation>
    <scope>NUCLEOTIDE SEQUENCE [LARGE SCALE GENOMIC DNA]</scope>
    <source>
        <strain evidence="14 15">DSM 19309</strain>
    </source>
</reference>
<feature type="transmembrane region" description="Helical" evidence="12">
    <location>
        <begin position="111"/>
        <end position="138"/>
    </location>
</feature>
<evidence type="ECO:0000256" key="4">
    <source>
        <dbReference type="ARBA" id="ARBA00022670"/>
    </source>
</evidence>
<organism evidence="14 15">
    <name type="scientific">Rubellimicrobium mesophilum DSM 19309</name>
    <dbReference type="NCBI Taxonomy" id="442562"/>
    <lineage>
        <taxon>Bacteria</taxon>
        <taxon>Pseudomonadati</taxon>
        <taxon>Pseudomonadota</taxon>
        <taxon>Alphaproteobacteria</taxon>
        <taxon>Rhodobacterales</taxon>
        <taxon>Roseobacteraceae</taxon>
        <taxon>Rubellimicrobium</taxon>
    </lineage>
</organism>
<dbReference type="EMBL" id="AOSK01000032">
    <property type="protein sequence ID" value="EYD77262.1"/>
    <property type="molecule type" value="Genomic_DNA"/>
</dbReference>
<dbReference type="GO" id="GO:0004222">
    <property type="term" value="F:metalloendopeptidase activity"/>
    <property type="evidence" value="ECO:0007669"/>
    <property type="project" value="InterPro"/>
</dbReference>
<evidence type="ECO:0000256" key="12">
    <source>
        <dbReference type="SAM" id="Phobius"/>
    </source>
</evidence>
<evidence type="ECO:0000313" key="15">
    <source>
        <dbReference type="Proteomes" id="UP000019666"/>
    </source>
</evidence>
<gene>
    <name evidence="14" type="ORF">Rumeso_01209</name>
</gene>
<dbReference type="InterPro" id="IPR001478">
    <property type="entry name" value="PDZ"/>
</dbReference>
<dbReference type="GO" id="GO:0016020">
    <property type="term" value="C:membrane"/>
    <property type="evidence" value="ECO:0007669"/>
    <property type="project" value="UniProtKB-SubCell"/>
</dbReference>
<evidence type="ECO:0000256" key="9">
    <source>
        <dbReference type="ARBA" id="ARBA00023049"/>
    </source>
</evidence>
<dbReference type="Gene3D" id="2.30.42.10">
    <property type="match status" value="2"/>
</dbReference>
<dbReference type="SMART" id="SM00228">
    <property type="entry name" value="PDZ"/>
    <property type="match status" value="2"/>
</dbReference>
<dbReference type="PANTHER" id="PTHR42837:SF2">
    <property type="entry name" value="MEMBRANE METALLOPROTEASE ARASP2, CHLOROPLASTIC-RELATED"/>
    <property type="match status" value="1"/>
</dbReference>
<dbReference type="PANTHER" id="PTHR42837">
    <property type="entry name" value="REGULATOR OF SIGMA-E PROTEASE RSEP"/>
    <property type="match status" value="1"/>
</dbReference>
<comment type="cofactor">
    <cofactor evidence="1">
        <name>Zn(2+)</name>
        <dbReference type="ChEBI" id="CHEBI:29105"/>
    </cofactor>
</comment>
<dbReference type="GO" id="GO:0006508">
    <property type="term" value="P:proteolysis"/>
    <property type="evidence" value="ECO:0007669"/>
    <property type="project" value="UniProtKB-KW"/>
</dbReference>
<evidence type="ECO:0000256" key="5">
    <source>
        <dbReference type="ARBA" id="ARBA00022692"/>
    </source>
</evidence>
<keyword evidence="6" id="KW-0378">Hydrolase</keyword>
<dbReference type="InterPro" id="IPR004387">
    <property type="entry name" value="Pept_M50_Zn"/>
</dbReference>
<proteinExistence type="inferred from homology"/>
<dbReference type="STRING" id="442562.Rumeso_01209"/>
<dbReference type="AlphaFoldDB" id="A0A017HRX7"/>
<protein>
    <submittedName>
        <fullName evidence="14">Membrane-associated zinc metalloprotease</fullName>
    </submittedName>
</protein>
<dbReference type="SUPFAM" id="SSF50156">
    <property type="entry name" value="PDZ domain-like"/>
    <property type="match status" value="2"/>
</dbReference>
<feature type="domain" description="PDZ" evidence="13">
    <location>
        <begin position="130"/>
        <end position="203"/>
    </location>
</feature>
<dbReference type="InterPro" id="IPR041489">
    <property type="entry name" value="PDZ_6"/>
</dbReference>
<keyword evidence="7" id="KW-0862">Zinc</keyword>
<dbReference type="InterPro" id="IPR008915">
    <property type="entry name" value="Peptidase_M50"/>
</dbReference>
<feature type="domain" description="PDZ" evidence="13">
    <location>
        <begin position="204"/>
        <end position="272"/>
    </location>
</feature>
<comment type="subcellular location">
    <subcellularLocation>
        <location evidence="2">Membrane</location>
        <topology evidence="2">Multi-pass membrane protein</topology>
    </subcellularLocation>
</comment>
<evidence type="ECO:0000256" key="10">
    <source>
        <dbReference type="ARBA" id="ARBA00023136"/>
    </source>
</evidence>
<sequence>MDPTQFLPQFGNAAFTLLAFVVALSIIVAIHEYGHYIVGRWTGIKAEVFSLGFGPVLFSRTDRHGTRWQVAALPFGGYVKFLGDANAASMGGAEDRAPAPERRHTMLGAPLWARVLTVAAGPFANFLLTILLFVALAMTQGRPVDPLTIADLAPMPDTYAQDLRPGDQILAIAGQPVAVATVGEVSADLPPGPTLDYLVRRDGEELTVQGPQPFPPIVGAVSPNSAAWDVGIQQGDLVLEMDGRQVWAFDEMVDIVKESNGRPLGMTVWRDGEELEFTAVPAAPTFPCPRAASRRDGWWACPSAASSCPRPRFPASSSRWATRSLSSGSSSPPPCRASATCCRARSRPATCRAPWASPRPPAPRPRRGPQASWASWLCSRRRWG</sequence>
<evidence type="ECO:0000256" key="7">
    <source>
        <dbReference type="ARBA" id="ARBA00022833"/>
    </source>
</evidence>
<dbReference type="Pfam" id="PF17820">
    <property type="entry name" value="PDZ_6"/>
    <property type="match status" value="1"/>
</dbReference>
<keyword evidence="15" id="KW-1185">Reference proteome</keyword>
<dbReference type="CDD" id="cd06163">
    <property type="entry name" value="S2P-M50_PDZ_RseP-like"/>
    <property type="match status" value="1"/>
</dbReference>
<dbReference type="InterPro" id="IPR036034">
    <property type="entry name" value="PDZ_sf"/>
</dbReference>
<comment type="similarity">
    <text evidence="3">Belongs to the peptidase M50B family.</text>
</comment>
<evidence type="ECO:0000256" key="8">
    <source>
        <dbReference type="ARBA" id="ARBA00022989"/>
    </source>
</evidence>
<evidence type="ECO:0000256" key="3">
    <source>
        <dbReference type="ARBA" id="ARBA00007931"/>
    </source>
</evidence>
<keyword evidence="8 12" id="KW-1133">Transmembrane helix</keyword>
<dbReference type="Pfam" id="PF02163">
    <property type="entry name" value="Peptidase_M50"/>
    <property type="match status" value="1"/>
</dbReference>
<evidence type="ECO:0000256" key="11">
    <source>
        <dbReference type="SAM" id="MobiDB-lite"/>
    </source>
</evidence>
<feature type="region of interest" description="Disordered" evidence="11">
    <location>
        <begin position="345"/>
        <end position="373"/>
    </location>
</feature>
<evidence type="ECO:0000259" key="13">
    <source>
        <dbReference type="SMART" id="SM00228"/>
    </source>
</evidence>
<feature type="compositionally biased region" description="Low complexity" evidence="11">
    <location>
        <begin position="345"/>
        <end position="356"/>
    </location>
</feature>
<evidence type="ECO:0000256" key="1">
    <source>
        <dbReference type="ARBA" id="ARBA00001947"/>
    </source>
</evidence>